<dbReference type="AlphaFoldDB" id="A0A6V7R222"/>
<keyword evidence="2" id="KW-0812">Transmembrane</keyword>
<evidence type="ECO:0000256" key="3">
    <source>
        <dbReference type="ARBA" id="ARBA00022989"/>
    </source>
</evidence>
<dbReference type="InterPro" id="IPR032808">
    <property type="entry name" value="DoxX"/>
</dbReference>
<dbReference type="EMBL" id="CAJEWD010000003">
    <property type="protein sequence ID" value="CAD2071104.1"/>
    <property type="molecule type" value="Genomic_DNA"/>
</dbReference>
<comment type="subcellular location">
    <subcellularLocation>
        <location evidence="1">Membrane</location>
        <topology evidence="1">Multi-pass membrane protein</topology>
    </subcellularLocation>
</comment>
<proteinExistence type="predicted"/>
<comment type="caution">
    <text evidence="5">The sequence shown here is derived from an EMBL/GenBank/DDBJ whole genome shotgun (WGS) entry which is preliminary data.</text>
</comment>
<keyword evidence="3" id="KW-1133">Transmembrane helix</keyword>
<name>A0A6V7R222_9STAP</name>
<organism evidence="5 6">
    <name type="scientific">Jeotgalicoccus meleagridis</name>
    <dbReference type="NCBI Taxonomy" id="2759181"/>
    <lineage>
        <taxon>Bacteria</taxon>
        <taxon>Bacillati</taxon>
        <taxon>Bacillota</taxon>
        <taxon>Bacilli</taxon>
        <taxon>Bacillales</taxon>
        <taxon>Staphylococcaceae</taxon>
        <taxon>Jeotgalicoccus</taxon>
    </lineage>
</organism>
<gene>
    <name evidence="5" type="ORF">JEODO184_00130</name>
</gene>
<dbReference type="GO" id="GO:0016020">
    <property type="term" value="C:membrane"/>
    <property type="evidence" value="ECO:0007669"/>
    <property type="project" value="UniProtKB-SubCell"/>
</dbReference>
<keyword evidence="4" id="KW-0472">Membrane</keyword>
<evidence type="ECO:0000313" key="6">
    <source>
        <dbReference type="Proteomes" id="UP000589351"/>
    </source>
</evidence>
<accession>A0A6V7R222</accession>
<protein>
    <recommendedName>
        <fullName evidence="7">DoxX</fullName>
    </recommendedName>
</protein>
<dbReference type="Proteomes" id="UP000589351">
    <property type="component" value="Unassembled WGS sequence"/>
</dbReference>
<reference evidence="5 6" key="1">
    <citation type="submission" date="2020-07" db="EMBL/GenBank/DDBJ databases">
        <authorList>
            <person name="Criscuolo A."/>
        </authorList>
    </citation>
    <scope>NUCLEOTIDE SEQUENCE [LARGE SCALE GENOMIC DNA]</scope>
    <source>
        <strain evidence="5">CIP111649</strain>
    </source>
</reference>
<evidence type="ECO:0000313" key="5">
    <source>
        <dbReference type="EMBL" id="CAD2071104.1"/>
    </source>
</evidence>
<dbReference type="Pfam" id="PF07681">
    <property type="entry name" value="DoxX"/>
    <property type="match status" value="1"/>
</dbReference>
<sequence length="115" mass="12624">MIKYLVNLYVGSQIIEGGLNKLKADGNMGEEFETEFNVNSDQMKIAGYLESVGSIFLFLSFLGKTFTRIGALMISAVMSVAVFKHFRAGHGFEGSKKALKLLGLSAASLFETFRK</sequence>
<keyword evidence="6" id="KW-1185">Reference proteome</keyword>
<evidence type="ECO:0000256" key="1">
    <source>
        <dbReference type="ARBA" id="ARBA00004141"/>
    </source>
</evidence>
<evidence type="ECO:0008006" key="7">
    <source>
        <dbReference type="Google" id="ProtNLM"/>
    </source>
</evidence>
<evidence type="ECO:0000256" key="4">
    <source>
        <dbReference type="ARBA" id="ARBA00023136"/>
    </source>
</evidence>
<dbReference type="RefSeq" id="WP_183369249.1">
    <property type="nucleotide sequence ID" value="NZ_CAJEWD010000003.1"/>
</dbReference>
<evidence type="ECO:0000256" key="2">
    <source>
        <dbReference type="ARBA" id="ARBA00022692"/>
    </source>
</evidence>